<evidence type="ECO:0000256" key="7">
    <source>
        <dbReference type="SAM" id="MobiDB-lite"/>
    </source>
</evidence>
<dbReference type="PROSITE" id="PS51826">
    <property type="entry name" value="PSBD"/>
    <property type="match status" value="1"/>
</dbReference>
<keyword evidence="4 6" id="KW-0450">Lipoyl</keyword>
<keyword evidence="3 6" id="KW-0808">Transferase</keyword>
<dbReference type="Pfam" id="PF02817">
    <property type="entry name" value="E3_binding"/>
    <property type="match status" value="1"/>
</dbReference>
<dbReference type="InterPro" id="IPR001078">
    <property type="entry name" value="2-oxoacid_DH_actylTfrase"/>
</dbReference>
<dbReference type="InterPro" id="IPR036625">
    <property type="entry name" value="E3-bd_dom_sf"/>
</dbReference>
<evidence type="ECO:0000256" key="4">
    <source>
        <dbReference type="ARBA" id="ARBA00022823"/>
    </source>
</evidence>
<dbReference type="InterPro" id="IPR011053">
    <property type="entry name" value="Single_hybrid_motif"/>
</dbReference>
<dbReference type="PANTHER" id="PTHR43178">
    <property type="entry name" value="DIHYDROLIPOAMIDE ACETYLTRANSFERASE COMPONENT OF PYRUVATE DEHYDROGENASE COMPLEX"/>
    <property type="match status" value="1"/>
</dbReference>
<dbReference type="Pfam" id="PF00198">
    <property type="entry name" value="2-oxoacid_dh"/>
    <property type="match status" value="1"/>
</dbReference>
<dbReference type="SUPFAM" id="SSF47005">
    <property type="entry name" value="Peripheral subunit-binding domain of 2-oxo acid dehydrogenase complex"/>
    <property type="match status" value="1"/>
</dbReference>
<accession>A0ABW5VQE0</accession>
<dbReference type="SUPFAM" id="SSF52777">
    <property type="entry name" value="CoA-dependent acyltransferases"/>
    <property type="match status" value="1"/>
</dbReference>
<keyword evidence="11" id="KW-1185">Reference proteome</keyword>
<dbReference type="Gene3D" id="3.30.559.10">
    <property type="entry name" value="Chloramphenicol acetyltransferase-like domain"/>
    <property type="match status" value="1"/>
</dbReference>
<feature type="domain" description="Lipoyl-binding" evidence="8">
    <location>
        <begin position="5"/>
        <end position="80"/>
    </location>
</feature>
<proteinExistence type="inferred from homology"/>
<organism evidence="10 11">
    <name type="scientific">Promicromonospora vindobonensis</name>
    <dbReference type="NCBI Taxonomy" id="195748"/>
    <lineage>
        <taxon>Bacteria</taxon>
        <taxon>Bacillati</taxon>
        <taxon>Actinomycetota</taxon>
        <taxon>Actinomycetes</taxon>
        <taxon>Micrococcales</taxon>
        <taxon>Promicromonosporaceae</taxon>
        <taxon>Promicromonospora</taxon>
    </lineage>
</organism>
<gene>
    <name evidence="10" type="ORF">ACFS27_09895</name>
</gene>
<keyword evidence="5 6" id="KW-0012">Acyltransferase</keyword>
<dbReference type="GO" id="GO:0016746">
    <property type="term" value="F:acyltransferase activity"/>
    <property type="evidence" value="ECO:0007669"/>
    <property type="project" value="UniProtKB-KW"/>
</dbReference>
<evidence type="ECO:0000256" key="2">
    <source>
        <dbReference type="ARBA" id="ARBA00007317"/>
    </source>
</evidence>
<dbReference type="Proteomes" id="UP001597479">
    <property type="component" value="Unassembled WGS sequence"/>
</dbReference>
<comment type="similarity">
    <text evidence="2 6">Belongs to the 2-oxoacid dehydrogenase family.</text>
</comment>
<evidence type="ECO:0000256" key="1">
    <source>
        <dbReference type="ARBA" id="ARBA00001938"/>
    </source>
</evidence>
<reference evidence="11" key="1">
    <citation type="journal article" date="2019" name="Int. J. Syst. Evol. Microbiol.">
        <title>The Global Catalogue of Microorganisms (GCM) 10K type strain sequencing project: providing services to taxonomists for standard genome sequencing and annotation.</title>
        <authorList>
            <consortium name="The Broad Institute Genomics Platform"/>
            <consortium name="The Broad Institute Genome Sequencing Center for Infectious Disease"/>
            <person name="Wu L."/>
            <person name="Ma J."/>
        </authorList>
    </citation>
    <scope>NUCLEOTIDE SEQUENCE [LARGE SCALE GENOMIC DNA]</scope>
    <source>
        <strain evidence="11">CCM 7044</strain>
    </source>
</reference>
<dbReference type="Gene3D" id="4.10.320.10">
    <property type="entry name" value="E3-binding domain"/>
    <property type="match status" value="1"/>
</dbReference>
<comment type="caution">
    <text evidence="10">The sequence shown here is derived from an EMBL/GenBank/DDBJ whole genome shotgun (WGS) entry which is preliminary data.</text>
</comment>
<dbReference type="Pfam" id="PF00364">
    <property type="entry name" value="Biotin_lipoyl"/>
    <property type="match status" value="1"/>
</dbReference>
<feature type="domain" description="Peripheral subunit-binding (PSBD)" evidence="9">
    <location>
        <begin position="209"/>
        <end position="246"/>
    </location>
</feature>
<feature type="region of interest" description="Disordered" evidence="7">
    <location>
        <begin position="83"/>
        <end position="169"/>
    </location>
</feature>
<dbReference type="InterPro" id="IPR050743">
    <property type="entry name" value="2-oxoacid_DH_E2_comp"/>
</dbReference>
<feature type="compositionally biased region" description="Low complexity" evidence="7">
    <location>
        <begin position="142"/>
        <end position="169"/>
    </location>
</feature>
<dbReference type="InterPro" id="IPR023213">
    <property type="entry name" value="CAT-like_dom_sf"/>
</dbReference>
<dbReference type="SUPFAM" id="SSF51230">
    <property type="entry name" value="Single hybrid motif"/>
    <property type="match status" value="1"/>
</dbReference>
<dbReference type="InterPro" id="IPR004167">
    <property type="entry name" value="PSBD"/>
</dbReference>
<evidence type="ECO:0000313" key="10">
    <source>
        <dbReference type="EMBL" id="MFD2793854.1"/>
    </source>
</evidence>
<dbReference type="PANTHER" id="PTHR43178:SF5">
    <property type="entry name" value="LIPOAMIDE ACYLTRANSFERASE COMPONENT OF BRANCHED-CHAIN ALPHA-KETO ACID DEHYDROGENASE COMPLEX, MITOCHONDRIAL"/>
    <property type="match status" value="1"/>
</dbReference>
<evidence type="ECO:0000256" key="3">
    <source>
        <dbReference type="ARBA" id="ARBA00022679"/>
    </source>
</evidence>
<evidence type="ECO:0000313" key="11">
    <source>
        <dbReference type="Proteomes" id="UP001597479"/>
    </source>
</evidence>
<evidence type="ECO:0000259" key="8">
    <source>
        <dbReference type="PROSITE" id="PS50968"/>
    </source>
</evidence>
<protein>
    <recommendedName>
        <fullName evidence="6">Dihydrolipoamide acetyltransferase component of pyruvate dehydrogenase complex</fullName>
        <ecNumber evidence="6">2.3.1.-</ecNumber>
    </recommendedName>
</protein>
<dbReference type="RefSeq" id="WP_377182416.1">
    <property type="nucleotide sequence ID" value="NZ_JBHUOG010000001.1"/>
</dbReference>
<dbReference type="EC" id="2.3.1.-" evidence="6"/>
<dbReference type="EMBL" id="JBHUOG010000001">
    <property type="protein sequence ID" value="MFD2793854.1"/>
    <property type="molecule type" value="Genomic_DNA"/>
</dbReference>
<dbReference type="PROSITE" id="PS50968">
    <property type="entry name" value="BIOTINYL_LIPOYL"/>
    <property type="match status" value="1"/>
</dbReference>
<evidence type="ECO:0000259" key="9">
    <source>
        <dbReference type="PROSITE" id="PS51826"/>
    </source>
</evidence>
<dbReference type="Gene3D" id="2.40.50.100">
    <property type="match status" value="1"/>
</dbReference>
<comment type="cofactor">
    <cofactor evidence="1 6">
        <name>(R)-lipoate</name>
        <dbReference type="ChEBI" id="CHEBI:83088"/>
    </cofactor>
</comment>
<sequence length="505" mass="51793">MSLKNQRFPLPDVGEGLTEAEIVEWQVAVGDTVEVNQTIVEIETAKSLVELPSPWNGTVSALLVQAGTTVDVGAPIIEIAVSDGAGGPAGSTSNGSASEAGPDTGSGAPAGEGAQDESSGSVLVGYGTAEAKASGRRRRHQAAPAAAPAPVAPVTEPAPVAGPAGSAGAGATAVATKAPAAPVRAPASVPGDAPAADTGTTTAARARVLAKPPVRKLAKDLGVDLAGVHASGPGGIVTREDVVAHAERSSVRTLTHYPDDEPWLASGVVSSDGRQTRVPVRSVRKRTAEAVVASAFTAPHVTLFHTVDVTKTMRLVAMLKEDRDFADVRVTPLLIAAKAVLLAVRRHPQINAAWDDAAQEIVYKHYVNLGIAAATPRGLVVPNIKDAHTLDLLGLAKALAGLTATARAGRTSVTDMSDGTITITNVGVFGIDTGTPILNPGETGILAFGAIRKQPWVHKGKVKPRWVTQLGFSVDHRLADGELGSRFLADVARVLEEPAHGLVWG</sequence>
<evidence type="ECO:0000256" key="6">
    <source>
        <dbReference type="RuleBase" id="RU003423"/>
    </source>
</evidence>
<dbReference type="InterPro" id="IPR000089">
    <property type="entry name" value="Biotin_lipoyl"/>
</dbReference>
<name>A0ABW5VQE0_9MICO</name>
<dbReference type="CDD" id="cd06849">
    <property type="entry name" value="lipoyl_domain"/>
    <property type="match status" value="1"/>
</dbReference>
<evidence type="ECO:0000256" key="5">
    <source>
        <dbReference type="ARBA" id="ARBA00023315"/>
    </source>
</evidence>